<dbReference type="SUPFAM" id="SSF53901">
    <property type="entry name" value="Thiolase-like"/>
    <property type="match status" value="1"/>
</dbReference>
<dbReference type="RefSeq" id="WP_141278731.1">
    <property type="nucleotide sequence ID" value="NZ_BAAARZ010000050.1"/>
</dbReference>
<dbReference type="GO" id="GO:0004315">
    <property type="term" value="F:3-oxoacyl-[acyl-carrier-protein] synthase activity"/>
    <property type="evidence" value="ECO:0007669"/>
    <property type="project" value="InterPro"/>
</dbReference>
<dbReference type="Pfam" id="PF08545">
    <property type="entry name" value="ACP_syn_III"/>
    <property type="match status" value="1"/>
</dbReference>
<feature type="domain" description="Beta-ketoacyl-[acyl-carrier-protein] synthase III C-terminal" evidence="3">
    <location>
        <begin position="242"/>
        <end position="330"/>
    </location>
</feature>
<evidence type="ECO:0000259" key="3">
    <source>
        <dbReference type="Pfam" id="PF08541"/>
    </source>
</evidence>
<protein>
    <submittedName>
        <fullName evidence="5">3-oxoacyl-ACP synthase</fullName>
    </submittedName>
</protein>
<dbReference type="Gene3D" id="3.40.47.10">
    <property type="match status" value="2"/>
</dbReference>
<dbReference type="AlphaFoldDB" id="A0A4Y3WN33"/>
<gene>
    <name evidence="5" type="primary">fabH_2</name>
    <name evidence="5" type="ORF">PHY01_24980</name>
</gene>
<dbReference type="Proteomes" id="UP000320338">
    <property type="component" value="Unassembled WGS sequence"/>
</dbReference>
<dbReference type="GO" id="GO:0044550">
    <property type="term" value="P:secondary metabolite biosynthetic process"/>
    <property type="evidence" value="ECO:0007669"/>
    <property type="project" value="TreeGrafter"/>
</dbReference>
<accession>A0A4Y3WN33</accession>
<evidence type="ECO:0000256" key="1">
    <source>
        <dbReference type="ARBA" id="ARBA00022679"/>
    </source>
</evidence>
<feature type="domain" description="Beta-ketoacyl-[acyl-carrier-protein] synthase III N-terminal" evidence="4">
    <location>
        <begin position="108"/>
        <end position="194"/>
    </location>
</feature>
<dbReference type="InterPro" id="IPR016039">
    <property type="entry name" value="Thiolase-like"/>
</dbReference>
<keyword evidence="1" id="KW-0808">Transferase</keyword>
<dbReference type="PANTHER" id="PTHR34069">
    <property type="entry name" value="3-OXOACYL-[ACYL-CARRIER-PROTEIN] SYNTHASE 3"/>
    <property type="match status" value="1"/>
</dbReference>
<reference evidence="5 6" key="1">
    <citation type="submission" date="2019-06" db="EMBL/GenBank/DDBJ databases">
        <title>Whole genome shotgun sequence of Pseudonocardia hydrocarbonoxydans NBRC 14498.</title>
        <authorList>
            <person name="Hosoyama A."/>
            <person name="Uohara A."/>
            <person name="Ohji S."/>
            <person name="Ichikawa N."/>
        </authorList>
    </citation>
    <scope>NUCLEOTIDE SEQUENCE [LARGE SCALE GENOMIC DNA]</scope>
    <source>
        <strain evidence="5 6">NBRC 14498</strain>
    </source>
</reference>
<sequence>MGTRLAGVEVHLPERRVGSAEVERRIAPYTPPRGVVHRLTGITTRHVAGPDEQASDLAAAAARKLLAGTGTAASDVDLLIFASASQDMVEPATAHIVAAKLELGCPVMDVKNACNSVLNALEVADALITCGRYRRVLVVSGETPSRAVRWEVDSLRGFLRAFPGYTLSDAGAALLLTDGAPAGSGVLGSGFTADSRHWAAGTLAGGGSLHPREVEHTYFAMDSARLKAAFLAVGTGVLDDTLARLGLTWEDMAVVAVHQVSLPYLEVFARGAGVPRDRLVVTVAEHGNVASASLPLQLVTARELGRCGPGDLVALVGLAGGVSLGITVIRL</sequence>
<keyword evidence="6" id="KW-1185">Reference proteome</keyword>
<dbReference type="PANTHER" id="PTHR34069:SF3">
    <property type="entry name" value="ACYL-COA:ACYL-COA ALKYLTRANSFERASE"/>
    <property type="match status" value="1"/>
</dbReference>
<evidence type="ECO:0000259" key="4">
    <source>
        <dbReference type="Pfam" id="PF08545"/>
    </source>
</evidence>
<name>A0A4Y3WN33_9PSEU</name>
<dbReference type="GO" id="GO:0006633">
    <property type="term" value="P:fatty acid biosynthetic process"/>
    <property type="evidence" value="ECO:0007669"/>
    <property type="project" value="InterPro"/>
</dbReference>
<keyword evidence="2" id="KW-0012">Acyltransferase</keyword>
<dbReference type="InterPro" id="IPR013751">
    <property type="entry name" value="ACP_syn_III_N"/>
</dbReference>
<evidence type="ECO:0000256" key="2">
    <source>
        <dbReference type="ARBA" id="ARBA00023315"/>
    </source>
</evidence>
<evidence type="ECO:0000313" key="5">
    <source>
        <dbReference type="EMBL" id="GEC20215.1"/>
    </source>
</evidence>
<dbReference type="OrthoDB" id="4758553at2"/>
<organism evidence="5 6">
    <name type="scientific">Pseudonocardia hydrocarbonoxydans</name>
    <dbReference type="NCBI Taxonomy" id="76726"/>
    <lineage>
        <taxon>Bacteria</taxon>
        <taxon>Bacillati</taxon>
        <taxon>Actinomycetota</taxon>
        <taxon>Actinomycetes</taxon>
        <taxon>Pseudonocardiales</taxon>
        <taxon>Pseudonocardiaceae</taxon>
        <taxon>Pseudonocardia</taxon>
    </lineage>
</organism>
<dbReference type="InterPro" id="IPR013747">
    <property type="entry name" value="ACP_syn_III_C"/>
</dbReference>
<proteinExistence type="predicted"/>
<comment type="caution">
    <text evidence="5">The sequence shown here is derived from an EMBL/GenBank/DDBJ whole genome shotgun (WGS) entry which is preliminary data.</text>
</comment>
<dbReference type="EMBL" id="BJNG01000017">
    <property type="protein sequence ID" value="GEC20215.1"/>
    <property type="molecule type" value="Genomic_DNA"/>
</dbReference>
<evidence type="ECO:0000313" key="6">
    <source>
        <dbReference type="Proteomes" id="UP000320338"/>
    </source>
</evidence>
<dbReference type="Pfam" id="PF08541">
    <property type="entry name" value="ACP_syn_III_C"/>
    <property type="match status" value="1"/>
</dbReference>